<accession>A0A842IMR2</accession>
<proteinExistence type="predicted"/>
<organism evidence="1 2">
    <name type="scientific">Winogradskyella flava</name>
    <dbReference type="NCBI Taxonomy" id="1884876"/>
    <lineage>
        <taxon>Bacteria</taxon>
        <taxon>Pseudomonadati</taxon>
        <taxon>Bacteroidota</taxon>
        <taxon>Flavobacteriia</taxon>
        <taxon>Flavobacteriales</taxon>
        <taxon>Flavobacteriaceae</taxon>
        <taxon>Winogradskyella</taxon>
    </lineage>
</organism>
<gene>
    <name evidence="1" type="ORF">H7F21_05455</name>
</gene>
<evidence type="ECO:0000313" key="1">
    <source>
        <dbReference type="EMBL" id="MBC2844532.1"/>
    </source>
</evidence>
<name>A0A842IMR2_9FLAO</name>
<sequence length="293" mass="32420">MKNRTVVFGLLLIGVLIASCSFNKSASVDFMTGISTKGDGLSVDDIYLSDDKKRLETTEFEYGKKFYLNFNDIIGFKKENGAVFPGMEFIVLTKENDTVMYNKDLYSGQTGSGFKLSPIALNSNLIVANPIKSNEEYSLICKIWDKKGEGTFKTEMDFNVIPNPKITIENNGLSANEVYLSSITNNRVITNEIITFDEKVQIVVEGLNGFTEKNGQTELDLSMKLVDANGNVLSENTNLLGDSSINVNMVRQAVSSYFTLTKGRLKNPVTCHVEITDKISGSKMSINTELTVE</sequence>
<dbReference type="Proteomes" id="UP000533900">
    <property type="component" value="Unassembled WGS sequence"/>
</dbReference>
<comment type="caution">
    <text evidence="1">The sequence shown here is derived from an EMBL/GenBank/DDBJ whole genome shotgun (WGS) entry which is preliminary data.</text>
</comment>
<dbReference type="RefSeq" id="WP_185788198.1">
    <property type="nucleotide sequence ID" value="NZ_JACLCP010000001.1"/>
</dbReference>
<dbReference type="AlphaFoldDB" id="A0A842IMR2"/>
<protein>
    <submittedName>
        <fullName evidence="1">Uncharacterized protein</fullName>
    </submittedName>
</protein>
<dbReference type="EMBL" id="JACLCP010000001">
    <property type="protein sequence ID" value="MBC2844532.1"/>
    <property type="molecule type" value="Genomic_DNA"/>
</dbReference>
<keyword evidence="2" id="KW-1185">Reference proteome</keyword>
<evidence type="ECO:0000313" key="2">
    <source>
        <dbReference type="Proteomes" id="UP000533900"/>
    </source>
</evidence>
<dbReference type="PROSITE" id="PS51257">
    <property type="entry name" value="PROKAR_LIPOPROTEIN"/>
    <property type="match status" value="1"/>
</dbReference>
<reference evidence="1" key="1">
    <citation type="submission" date="2020-08" db="EMBL/GenBank/DDBJ databases">
        <title>Winogradskyella ouciana sp. nov., isolated from the hadal seawater of the Mariana Trench.</title>
        <authorList>
            <person name="He X."/>
        </authorList>
    </citation>
    <scope>NUCLEOTIDE SEQUENCE [LARGE SCALE GENOMIC DNA]</scope>
    <source>
        <strain evidence="1">KCTC 52348</strain>
    </source>
</reference>